<organism evidence="4 5">
    <name type="scientific">Yersinia rohdei</name>
    <dbReference type="NCBI Taxonomy" id="29485"/>
    <lineage>
        <taxon>Bacteria</taxon>
        <taxon>Pseudomonadati</taxon>
        <taxon>Pseudomonadota</taxon>
        <taxon>Gammaproteobacteria</taxon>
        <taxon>Enterobacterales</taxon>
        <taxon>Yersiniaceae</taxon>
        <taxon>Yersinia</taxon>
    </lineage>
</organism>
<dbReference type="GO" id="GO:0003796">
    <property type="term" value="F:lysozyme activity"/>
    <property type="evidence" value="ECO:0007669"/>
    <property type="project" value="UniProtKB-EC"/>
</dbReference>
<dbReference type="EMBL" id="CTKE01000013">
    <property type="protein sequence ID" value="CQI92533.1"/>
    <property type="molecule type" value="Genomic_DNA"/>
</dbReference>
<dbReference type="PANTHER" id="PTHR37406">
    <property type="entry name" value="T4-TYPE LYSOZYME 1-RELATED"/>
    <property type="match status" value="1"/>
</dbReference>
<keyword evidence="1 3" id="KW-0929">Antimicrobial</keyword>
<dbReference type="AlphaFoldDB" id="A0A0U1HUS0"/>
<dbReference type="Pfam" id="PF00959">
    <property type="entry name" value="Phage_lysozyme"/>
    <property type="match status" value="1"/>
</dbReference>
<name>A0A0U1HUS0_YERRO</name>
<dbReference type="EC" id="3.2.1.17" evidence="3"/>
<dbReference type="InterPro" id="IPR023346">
    <property type="entry name" value="Lysozyme-like_dom_sf"/>
</dbReference>
<proteinExistence type="inferred from homology"/>
<evidence type="ECO:0000256" key="3">
    <source>
        <dbReference type="RuleBase" id="RU003788"/>
    </source>
</evidence>
<reference evidence="5" key="1">
    <citation type="submission" date="2015-03" db="EMBL/GenBank/DDBJ databases">
        <authorList>
            <consortium name="Pathogen Informatics"/>
            <person name="Murphy D."/>
        </authorList>
    </citation>
    <scope>NUCLEOTIDE SEQUENCE [LARGE SCALE GENOMIC DNA]</scope>
    <source>
        <strain evidence="5">68/02</strain>
    </source>
</reference>
<keyword evidence="3" id="KW-0326">Glycosidase</keyword>
<sequence>MDLSTQLKQFEGTKKYQATKGYFKNDKFWTYNDHLGNPTIGYGHLIIKGESFPNGLTEQEADLLLAADIEIARQGVSKLKLNLPSESRWNDFLIMMVFQLGLKGTQGFKRFLAALSKGSFANAIIELKDSKWYKQTPNRVEQMITYVIRG</sequence>
<evidence type="ECO:0000256" key="2">
    <source>
        <dbReference type="ARBA" id="ARBA00022638"/>
    </source>
</evidence>
<comment type="catalytic activity">
    <reaction evidence="3">
        <text>Hydrolysis of (1-&gt;4)-beta-linkages between N-acetylmuramic acid and N-acetyl-D-glucosamine residues in a peptidoglycan and between N-acetyl-D-glucosamine residues in chitodextrins.</text>
        <dbReference type="EC" id="3.2.1.17"/>
    </reaction>
</comment>
<dbReference type="RefSeq" id="WP_050535133.1">
    <property type="nucleotide sequence ID" value="NZ_CTKE01000013.1"/>
</dbReference>
<evidence type="ECO:0000256" key="1">
    <source>
        <dbReference type="ARBA" id="ARBA00022529"/>
    </source>
</evidence>
<dbReference type="SUPFAM" id="SSF53955">
    <property type="entry name" value="Lysozyme-like"/>
    <property type="match status" value="1"/>
</dbReference>
<dbReference type="GO" id="GO:0009253">
    <property type="term" value="P:peptidoglycan catabolic process"/>
    <property type="evidence" value="ECO:0007669"/>
    <property type="project" value="InterPro"/>
</dbReference>
<dbReference type="InterPro" id="IPR052619">
    <property type="entry name" value="Phage_lysozyme-like"/>
</dbReference>
<keyword evidence="3" id="KW-0378">Hydrolase</keyword>
<dbReference type="InterPro" id="IPR023347">
    <property type="entry name" value="Lysozyme_dom_sf"/>
</dbReference>
<dbReference type="InterPro" id="IPR002196">
    <property type="entry name" value="Glyco_hydro_24"/>
</dbReference>
<dbReference type="Proteomes" id="UP000042054">
    <property type="component" value="Unassembled WGS sequence"/>
</dbReference>
<keyword evidence="2 3" id="KW-0081">Bacteriolytic enzyme</keyword>
<evidence type="ECO:0000313" key="5">
    <source>
        <dbReference type="Proteomes" id="UP000042054"/>
    </source>
</evidence>
<dbReference type="GO" id="GO:0031640">
    <property type="term" value="P:killing of cells of another organism"/>
    <property type="evidence" value="ECO:0007669"/>
    <property type="project" value="UniProtKB-KW"/>
</dbReference>
<gene>
    <name evidence="4" type="ORF">ERS008555_02689</name>
</gene>
<dbReference type="Gene3D" id="1.10.530.40">
    <property type="match status" value="1"/>
</dbReference>
<dbReference type="GO" id="GO:0042742">
    <property type="term" value="P:defense response to bacterium"/>
    <property type="evidence" value="ECO:0007669"/>
    <property type="project" value="UniProtKB-KW"/>
</dbReference>
<dbReference type="OrthoDB" id="8141296at2"/>
<comment type="similarity">
    <text evidence="3">Belongs to the glycosyl hydrolase 24 family.</text>
</comment>
<protein>
    <recommendedName>
        <fullName evidence="3">Lysozyme</fullName>
        <ecNumber evidence="3">3.2.1.17</ecNumber>
    </recommendedName>
</protein>
<dbReference type="GO" id="GO:0016998">
    <property type="term" value="P:cell wall macromolecule catabolic process"/>
    <property type="evidence" value="ECO:0007669"/>
    <property type="project" value="InterPro"/>
</dbReference>
<accession>A0A0U1HUS0</accession>
<dbReference type="PANTHER" id="PTHR37406:SF1">
    <property type="entry name" value="T4-TYPE LYSOZYME 1-RELATED"/>
    <property type="match status" value="1"/>
</dbReference>
<evidence type="ECO:0000313" key="4">
    <source>
        <dbReference type="EMBL" id="CQI92533.1"/>
    </source>
</evidence>